<reference evidence="5 6" key="1">
    <citation type="submission" date="2019-08" db="EMBL/GenBank/DDBJ databases">
        <title>In-depth cultivation of the pig gut microbiome towards novel bacterial diversity and tailored functional studies.</title>
        <authorList>
            <person name="Wylensek D."/>
            <person name="Hitch T.C.A."/>
            <person name="Clavel T."/>
        </authorList>
    </citation>
    <scope>NUCLEOTIDE SEQUENCE [LARGE SCALE GENOMIC DNA]</scope>
    <source>
        <strain evidence="5 6">Oil+RF-744-GAM-WT-6</strain>
    </source>
</reference>
<dbReference type="InterPro" id="IPR001623">
    <property type="entry name" value="DnaJ_domain"/>
</dbReference>
<evidence type="ECO:0000313" key="6">
    <source>
        <dbReference type="Proteomes" id="UP000461880"/>
    </source>
</evidence>
<dbReference type="RefSeq" id="WP_154504077.1">
    <property type="nucleotide sequence ID" value="NZ_VUMN01000010.1"/>
</dbReference>
<feature type="compositionally biased region" description="Basic and acidic residues" evidence="2">
    <location>
        <begin position="85"/>
        <end position="97"/>
    </location>
</feature>
<keyword evidence="3" id="KW-1133">Transmembrane helix</keyword>
<feature type="transmembrane region" description="Helical" evidence="3">
    <location>
        <begin position="152"/>
        <end position="173"/>
    </location>
</feature>
<evidence type="ECO:0000259" key="4">
    <source>
        <dbReference type="PROSITE" id="PS50076"/>
    </source>
</evidence>
<dbReference type="InterPro" id="IPR036869">
    <property type="entry name" value="J_dom_sf"/>
</dbReference>
<evidence type="ECO:0000256" key="1">
    <source>
        <dbReference type="ARBA" id="ARBA00022705"/>
    </source>
</evidence>
<dbReference type="EMBL" id="VUMN01000010">
    <property type="protein sequence ID" value="MSS58357.1"/>
    <property type="molecule type" value="Genomic_DNA"/>
</dbReference>
<dbReference type="PANTHER" id="PTHR44825">
    <property type="match status" value="1"/>
</dbReference>
<organism evidence="5 6">
    <name type="scientific">Stecheria intestinalis</name>
    <dbReference type="NCBI Taxonomy" id="2606630"/>
    <lineage>
        <taxon>Bacteria</taxon>
        <taxon>Bacillati</taxon>
        <taxon>Bacillota</taxon>
        <taxon>Erysipelotrichia</taxon>
        <taxon>Erysipelotrichales</taxon>
        <taxon>Erysipelotrichaceae</taxon>
        <taxon>Stecheria</taxon>
    </lineage>
</organism>
<keyword evidence="3" id="KW-0812">Transmembrane</keyword>
<feature type="compositionally biased region" description="Basic and acidic residues" evidence="2">
    <location>
        <begin position="105"/>
        <end position="117"/>
    </location>
</feature>
<dbReference type="PROSITE" id="PS50076">
    <property type="entry name" value="DNAJ_2"/>
    <property type="match status" value="1"/>
</dbReference>
<keyword evidence="6" id="KW-1185">Reference proteome</keyword>
<keyword evidence="1" id="KW-0235">DNA replication</keyword>
<dbReference type="SUPFAM" id="SSF46565">
    <property type="entry name" value="Chaperone J-domain"/>
    <property type="match status" value="1"/>
</dbReference>
<evidence type="ECO:0000313" key="5">
    <source>
        <dbReference type="EMBL" id="MSS58357.1"/>
    </source>
</evidence>
<evidence type="ECO:0000256" key="2">
    <source>
        <dbReference type="SAM" id="MobiDB-lite"/>
    </source>
</evidence>
<dbReference type="Pfam" id="PF00226">
    <property type="entry name" value="DnaJ"/>
    <property type="match status" value="1"/>
</dbReference>
<dbReference type="PANTHER" id="PTHR44825:SF1">
    <property type="entry name" value="DNAJ HOMOLOG SUBFAMILY C MEMBER 4"/>
    <property type="match status" value="1"/>
</dbReference>
<evidence type="ECO:0000256" key="3">
    <source>
        <dbReference type="SAM" id="Phobius"/>
    </source>
</evidence>
<accession>A0A7X2NRU1</accession>
<comment type="caution">
    <text evidence="5">The sequence shown here is derived from an EMBL/GenBank/DDBJ whole genome shotgun (WGS) entry which is preliminary data.</text>
</comment>
<dbReference type="GO" id="GO:0006260">
    <property type="term" value="P:DNA replication"/>
    <property type="evidence" value="ECO:0007669"/>
    <property type="project" value="UniProtKB-KW"/>
</dbReference>
<feature type="domain" description="J" evidence="4">
    <location>
        <begin position="2"/>
        <end position="68"/>
    </location>
</feature>
<dbReference type="Gene3D" id="1.10.287.110">
    <property type="entry name" value="DnaJ domain"/>
    <property type="match status" value="1"/>
</dbReference>
<feature type="compositionally biased region" description="Basic and acidic residues" evidence="2">
    <location>
        <begin position="125"/>
        <end position="136"/>
    </location>
</feature>
<gene>
    <name evidence="5" type="ORF">FYJ51_05505</name>
</gene>
<keyword evidence="3" id="KW-0472">Membrane</keyword>
<feature type="region of interest" description="Disordered" evidence="2">
    <location>
        <begin position="77"/>
        <end position="147"/>
    </location>
</feature>
<dbReference type="CDD" id="cd06257">
    <property type="entry name" value="DnaJ"/>
    <property type="match status" value="1"/>
</dbReference>
<dbReference type="Proteomes" id="UP000461880">
    <property type="component" value="Unassembled WGS sequence"/>
</dbReference>
<name>A0A7X2NRU1_9FIRM</name>
<protein>
    <submittedName>
        <fullName evidence="5">J domain-containing protein</fullName>
    </submittedName>
</protein>
<dbReference type="PRINTS" id="PR00625">
    <property type="entry name" value="JDOMAIN"/>
</dbReference>
<dbReference type="SMART" id="SM00271">
    <property type="entry name" value="DnaJ"/>
    <property type="match status" value="1"/>
</dbReference>
<dbReference type="InterPro" id="IPR052763">
    <property type="entry name" value="DnaJ_C4"/>
</dbReference>
<dbReference type="AlphaFoldDB" id="A0A7X2NRU1"/>
<sequence length="260" mass="29162">MNYYDILGVDRTASEEEIKAAYRAMMKAFHPDYYHGHRAFAERKTSELNEAYATLKDPELRKAYDREIFGWNYERDQGRTVSGESEEKATNDNKQAESDPSSAGKKAEESAKADDSGSAKTNSFWKDDGTKYENEHAQPMQKRRRTSQRMDWRGFVIAIAIGAAIIALTNSVGKGQTAASQSQTATSYSVSSTSSSAYSGRTVRIAESSYIKFSCPDEWTALETDDGTTFYGMSEWDGSRFAVDMYYFVEKSVFAAGWCQ</sequence>
<proteinExistence type="predicted"/>